<reference evidence="4" key="1">
    <citation type="submission" date="2023-07" db="EMBL/GenBank/DDBJ databases">
        <title>30 novel species of actinomycetes from the DSMZ collection.</title>
        <authorList>
            <person name="Nouioui I."/>
        </authorList>
    </citation>
    <scope>NUCLEOTIDE SEQUENCE [LARGE SCALE GENOMIC DNA]</scope>
    <source>
        <strain evidence="4">DSM 44915</strain>
    </source>
</reference>
<dbReference type="InterPro" id="IPR027417">
    <property type="entry name" value="P-loop_NTPase"/>
</dbReference>
<feature type="transmembrane region" description="Helical" evidence="1">
    <location>
        <begin position="12"/>
        <end position="36"/>
    </location>
</feature>
<comment type="caution">
    <text evidence="3">The sequence shown here is derived from an EMBL/GenBank/DDBJ whole genome shotgun (WGS) entry which is preliminary data.</text>
</comment>
<keyword evidence="4" id="KW-1185">Reference proteome</keyword>
<organism evidence="3 4">
    <name type="scientific">Streptomyces chisholmiae</name>
    <dbReference type="NCBI Taxonomy" id="3075540"/>
    <lineage>
        <taxon>Bacteria</taxon>
        <taxon>Bacillati</taxon>
        <taxon>Actinomycetota</taxon>
        <taxon>Actinomycetes</taxon>
        <taxon>Kitasatosporales</taxon>
        <taxon>Streptomycetaceae</taxon>
        <taxon>Streptomyces</taxon>
    </lineage>
</organism>
<dbReference type="Pfam" id="PF19993">
    <property type="entry name" value="DO-GTPase2"/>
    <property type="match status" value="1"/>
</dbReference>
<protein>
    <recommendedName>
        <fullName evidence="2">Double-GTPase 2 domain-containing protein</fullName>
    </recommendedName>
</protein>
<evidence type="ECO:0000313" key="3">
    <source>
        <dbReference type="EMBL" id="MDT0267515.1"/>
    </source>
</evidence>
<feature type="domain" description="Double-GTPase 2" evidence="2">
    <location>
        <begin position="260"/>
        <end position="478"/>
    </location>
</feature>
<keyword evidence="1" id="KW-0472">Membrane</keyword>
<name>A0ABU2JRC5_9ACTN</name>
<evidence type="ECO:0000259" key="2">
    <source>
        <dbReference type="Pfam" id="PF19993"/>
    </source>
</evidence>
<accession>A0ABU2JRC5</accession>
<dbReference type="RefSeq" id="WP_311667576.1">
    <property type="nucleotide sequence ID" value="NZ_JAVREO010000007.1"/>
</dbReference>
<evidence type="ECO:0000313" key="4">
    <source>
        <dbReference type="Proteomes" id="UP001183410"/>
    </source>
</evidence>
<keyword evidence="1" id="KW-1133">Transmembrane helix</keyword>
<dbReference type="Proteomes" id="UP001183410">
    <property type="component" value="Unassembled WGS sequence"/>
</dbReference>
<dbReference type="InterPro" id="IPR045528">
    <property type="entry name" value="DO-GTPase2"/>
</dbReference>
<sequence>MIPLLVRLIGILLYCGLLAIAVVFVGPVIVLFMALVTAARLVGRYLALLLGEMRRDRADKQPPGEEALRQYFYGPALRDLRRGCALAARQLPRTVGDTLRAIGTDWLQHPPVTRLVAVPLGALLGVGTVLGAVAGVVPVLLLCLLHTVLILLLQALGRLSAEVLRAVDRGVLRVRELHNGMLCPHCYERVPYPAYSCSDEACGRRHTDVRPGRYGILRRRCHCGRRLPTLIMAGSYRLQAICVYCESRMSQETGHHPELVVPLFGGTAAGKTQLMAAMLMTLETGGTPVAPADGTTAEEYQALRYVLTSEGHPRGTPRALPRAYSVLLGARRRRRLVHLFDTAGERFTNREDTDALRYAATARTFVFVLDPLSVPAFWGGLDEAQRAAIDRSLASRVPPDLVFQQAVQAVRQMGAPLDRARLAVAVSKLDLIQGSGRLDGVRTDDSEAVAEWLTRELGLGNLVRSMRHEFRDTRIFLTAAIALGESEVHPSLPPLLAWCFGGQGRRAFTGQRARDRTGGTRTGRG</sequence>
<feature type="transmembrane region" description="Helical" evidence="1">
    <location>
        <begin position="120"/>
        <end position="153"/>
    </location>
</feature>
<dbReference type="SUPFAM" id="SSF52540">
    <property type="entry name" value="P-loop containing nucleoside triphosphate hydrolases"/>
    <property type="match status" value="1"/>
</dbReference>
<gene>
    <name evidence="3" type="ORF">RM844_14590</name>
</gene>
<proteinExistence type="predicted"/>
<evidence type="ECO:0000256" key="1">
    <source>
        <dbReference type="SAM" id="Phobius"/>
    </source>
</evidence>
<keyword evidence="1" id="KW-0812">Transmembrane</keyword>
<dbReference type="EMBL" id="JAVREO010000007">
    <property type="protein sequence ID" value="MDT0267515.1"/>
    <property type="molecule type" value="Genomic_DNA"/>
</dbReference>